<reference evidence="1" key="2">
    <citation type="journal article" date="2015" name="Data Brief">
        <title>Shoot transcriptome of the giant reed, Arundo donax.</title>
        <authorList>
            <person name="Barrero R.A."/>
            <person name="Guerrero F.D."/>
            <person name="Moolhuijzen P."/>
            <person name="Goolsby J.A."/>
            <person name="Tidwell J."/>
            <person name="Bellgard S.E."/>
            <person name="Bellgard M.I."/>
        </authorList>
    </citation>
    <scope>NUCLEOTIDE SEQUENCE</scope>
    <source>
        <tissue evidence="1">Shoot tissue taken approximately 20 cm above the soil surface</tissue>
    </source>
</reference>
<reference evidence="1" key="1">
    <citation type="submission" date="2014-09" db="EMBL/GenBank/DDBJ databases">
        <authorList>
            <person name="Magalhaes I.L.F."/>
            <person name="Oliveira U."/>
            <person name="Santos F.R."/>
            <person name="Vidigal T.H.D.A."/>
            <person name="Brescovit A.D."/>
            <person name="Santos A.J."/>
        </authorList>
    </citation>
    <scope>NUCLEOTIDE SEQUENCE</scope>
    <source>
        <tissue evidence="1">Shoot tissue taken approximately 20 cm above the soil surface</tissue>
    </source>
</reference>
<evidence type="ECO:0000313" key="1">
    <source>
        <dbReference type="EMBL" id="JAD87912.1"/>
    </source>
</evidence>
<proteinExistence type="predicted"/>
<dbReference type="EMBL" id="GBRH01209983">
    <property type="protein sequence ID" value="JAD87912.1"/>
    <property type="molecule type" value="Transcribed_RNA"/>
</dbReference>
<name>A0A0A9DVW6_ARUDO</name>
<sequence length="76" mass="9080">MRQQMLTRKIFKKPGCSWIEVDGVVHEFLVEDKTHDARKEIYETLEYMTREFKMDVTSSSWEQNCSFIFVDGEIIV</sequence>
<accession>A0A0A9DVW6</accession>
<dbReference type="AlphaFoldDB" id="A0A0A9DVW6"/>
<protein>
    <submittedName>
        <fullName evidence="1">Uncharacterized protein</fullName>
    </submittedName>
</protein>
<organism evidence="1">
    <name type="scientific">Arundo donax</name>
    <name type="common">Giant reed</name>
    <name type="synonym">Donax arundinaceus</name>
    <dbReference type="NCBI Taxonomy" id="35708"/>
    <lineage>
        <taxon>Eukaryota</taxon>
        <taxon>Viridiplantae</taxon>
        <taxon>Streptophyta</taxon>
        <taxon>Embryophyta</taxon>
        <taxon>Tracheophyta</taxon>
        <taxon>Spermatophyta</taxon>
        <taxon>Magnoliopsida</taxon>
        <taxon>Liliopsida</taxon>
        <taxon>Poales</taxon>
        <taxon>Poaceae</taxon>
        <taxon>PACMAD clade</taxon>
        <taxon>Arundinoideae</taxon>
        <taxon>Arundineae</taxon>
        <taxon>Arundo</taxon>
    </lineage>
</organism>